<reference evidence="3" key="1">
    <citation type="submission" date="2018-07" db="EMBL/GenBank/DDBJ databases">
        <authorList>
            <person name="Quirk P.G."/>
            <person name="Krulwich T.A."/>
        </authorList>
    </citation>
    <scope>NUCLEOTIDE SEQUENCE</scope>
</reference>
<proteinExistence type="predicted"/>
<dbReference type="AlphaFoldDB" id="A0A380THF6"/>
<sequence>MKLLKLGAVTAAAAATLALSQPAPAADGIPVANLVDFTGRTATVGKPYGQAKVDAVKWLNAKGGINGKPIDLSTFDYSYEVPRAINTYKQWKQEGVVAIQGWGTADTEALVSFVGADEIPFFSASYSAHLTDPTGKGPAGSKAAPYNFIMGPSYSDSVRALIAWAKEDWQRKGGKGQPKYVHMGDNHPYPNAPKKAGEEFAKEQGFTVLPSIQYTLAPGDFKAQCLTLKESGANYAFLANTSGANISLLKSCETVGVDVQFLSNIWGYDENVMKAAGKAADGVVWVMGSAPWGADVPGIKLVHEIAKNADPAVTYQLPHYVRGVCSFYFMKEAMEWADKNGGITGPNVKKGMYQKKDWVPAGLEGVCPKGNWTAEDHRGFTQVLLYQGKVKADAPADADIAKLIADGTIGMAQVFAIDIERKPEWLGW</sequence>
<dbReference type="EMBL" id="UIDG01000468">
    <property type="protein sequence ID" value="SUS07880.1"/>
    <property type="molecule type" value="Genomic_DNA"/>
</dbReference>
<dbReference type="InterPro" id="IPR028082">
    <property type="entry name" value="Peripla_BP_I"/>
</dbReference>
<gene>
    <name evidence="3" type="ORF">DF3PB_520011</name>
</gene>
<dbReference type="CDD" id="cd06334">
    <property type="entry name" value="PBP1_ABC_ligand_binding-like"/>
    <property type="match status" value="1"/>
</dbReference>
<evidence type="ECO:0000256" key="1">
    <source>
        <dbReference type="ARBA" id="ARBA00022729"/>
    </source>
</evidence>
<protein>
    <submittedName>
        <fullName evidence="3">Branched-chain amino acid transport system substrate-binding protein</fullName>
    </submittedName>
</protein>
<feature type="domain" description="Leucine-binding protein" evidence="2">
    <location>
        <begin position="29"/>
        <end position="389"/>
    </location>
</feature>
<dbReference type="Gene3D" id="3.40.50.2300">
    <property type="match status" value="2"/>
</dbReference>
<dbReference type="Pfam" id="PF13458">
    <property type="entry name" value="Peripla_BP_6"/>
    <property type="match status" value="1"/>
</dbReference>
<dbReference type="SUPFAM" id="SSF53822">
    <property type="entry name" value="Periplasmic binding protein-like I"/>
    <property type="match status" value="1"/>
</dbReference>
<dbReference type="InterPro" id="IPR028081">
    <property type="entry name" value="Leu-bd"/>
</dbReference>
<evidence type="ECO:0000259" key="2">
    <source>
        <dbReference type="Pfam" id="PF13458"/>
    </source>
</evidence>
<evidence type="ECO:0000313" key="3">
    <source>
        <dbReference type="EMBL" id="SUS07880.1"/>
    </source>
</evidence>
<keyword evidence="1" id="KW-0732">Signal</keyword>
<name>A0A380THF6_9ZZZZ</name>
<dbReference type="PANTHER" id="PTHR30483:SF38">
    <property type="entry name" value="BLR7848 PROTEIN"/>
    <property type="match status" value="1"/>
</dbReference>
<accession>A0A380THF6</accession>
<dbReference type="InterPro" id="IPR051010">
    <property type="entry name" value="BCAA_transport"/>
</dbReference>
<organism evidence="3">
    <name type="scientific">metagenome</name>
    <dbReference type="NCBI Taxonomy" id="256318"/>
    <lineage>
        <taxon>unclassified sequences</taxon>
        <taxon>metagenomes</taxon>
    </lineage>
</organism>
<dbReference type="PANTHER" id="PTHR30483">
    <property type="entry name" value="LEUCINE-SPECIFIC-BINDING PROTEIN"/>
    <property type="match status" value="1"/>
</dbReference>